<proteinExistence type="inferred from homology"/>
<gene>
    <name evidence="5" type="ORF">ET989_11160</name>
</gene>
<organism evidence="5 6">
    <name type="scientific">Propioniciclava sinopodophylli</name>
    <dbReference type="NCBI Taxonomy" id="1837344"/>
    <lineage>
        <taxon>Bacteria</taxon>
        <taxon>Bacillati</taxon>
        <taxon>Actinomycetota</taxon>
        <taxon>Actinomycetes</taxon>
        <taxon>Propionibacteriales</taxon>
        <taxon>Propionibacteriaceae</taxon>
        <taxon>Propioniciclava</taxon>
    </lineage>
</organism>
<dbReference type="Proteomes" id="UP000292373">
    <property type="component" value="Unassembled WGS sequence"/>
</dbReference>
<dbReference type="InterPro" id="IPR000182">
    <property type="entry name" value="GNAT_dom"/>
</dbReference>
<dbReference type="GO" id="GO:0008080">
    <property type="term" value="F:N-acetyltransferase activity"/>
    <property type="evidence" value="ECO:0007669"/>
    <property type="project" value="TreeGrafter"/>
</dbReference>
<name>A0A4Q9KBX1_9ACTN</name>
<dbReference type="FunFam" id="3.40.630.30:FF:000064">
    <property type="entry name" value="GNAT family acetyltransferase"/>
    <property type="match status" value="1"/>
</dbReference>
<comment type="similarity">
    <text evidence="1">Belongs to the acetyltransferase family.</text>
</comment>
<keyword evidence="6" id="KW-1185">Reference proteome</keyword>
<reference evidence="5 6" key="1">
    <citation type="submission" date="2019-01" db="EMBL/GenBank/DDBJ databases">
        <title>Lactibacter flavus gen. nov., sp. nov., a novel bacterium of the family Propionibacteriaceae isolated from raw milk and dairy products.</title>
        <authorList>
            <person name="Huptas C."/>
            <person name="Wenning M."/>
            <person name="Breitenwieser F."/>
            <person name="Doll E."/>
            <person name="Von Neubeck M."/>
            <person name="Busse H.-J."/>
            <person name="Scherer S."/>
        </authorList>
    </citation>
    <scope>NUCLEOTIDE SEQUENCE [LARGE SCALE GENOMIC DNA]</scope>
    <source>
        <strain evidence="5 6">KCTC 33808</strain>
    </source>
</reference>
<protein>
    <submittedName>
        <fullName evidence="5">GNAT family N-acetyltransferase</fullName>
    </submittedName>
</protein>
<dbReference type="OrthoDB" id="9805924at2"/>
<evidence type="ECO:0000259" key="4">
    <source>
        <dbReference type="PROSITE" id="PS51186"/>
    </source>
</evidence>
<keyword evidence="2 5" id="KW-0808">Transferase</keyword>
<dbReference type="AlphaFoldDB" id="A0A4Q9KBX1"/>
<evidence type="ECO:0000313" key="5">
    <source>
        <dbReference type="EMBL" id="TBT83513.1"/>
    </source>
</evidence>
<dbReference type="CDD" id="cd04301">
    <property type="entry name" value="NAT_SF"/>
    <property type="match status" value="1"/>
</dbReference>
<dbReference type="Pfam" id="PF00583">
    <property type="entry name" value="Acetyltransf_1"/>
    <property type="match status" value="1"/>
</dbReference>
<accession>A0A4Q9KBX1</accession>
<dbReference type="Gene3D" id="3.40.630.30">
    <property type="match status" value="1"/>
</dbReference>
<feature type="domain" description="N-acetyltransferase" evidence="4">
    <location>
        <begin position="1"/>
        <end position="157"/>
    </location>
</feature>
<dbReference type="InterPro" id="IPR051016">
    <property type="entry name" value="Diverse_Substrate_AcTransf"/>
</dbReference>
<dbReference type="RefSeq" id="WP_131168952.1">
    <property type="nucleotide sequence ID" value="NZ_SDMQ01000011.1"/>
</dbReference>
<dbReference type="InterPro" id="IPR016181">
    <property type="entry name" value="Acyl_CoA_acyltransferase"/>
</dbReference>
<dbReference type="PROSITE" id="PS51186">
    <property type="entry name" value="GNAT"/>
    <property type="match status" value="1"/>
</dbReference>
<evidence type="ECO:0000313" key="6">
    <source>
        <dbReference type="Proteomes" id="UP000292373"/>
    </source>
</evidence>
<sequence length="169" mass="18876">MIRPAEPRDVAAIHQFIVDLAVYEREPDAVTATASDLERALFADSPALFADVAEVDDRVVGMAIWFLNYSTWDGRHGIYLEDLYVDPAHRGSGLGRDLLITLARRCVERGYSRFQWWVLDWNEPSIEFYTAMGAVAMDDWTVYRTSGEALRALAALPLRTAGVSGGAQH</sequence>
<dbReference type="SUPFAM" id="SSF55729">
    <property type="entry name" value="Acyl-CoA N-acyltransferases (Nat)"/>
    <property type="match status" value="1"/>
</dbReference>
<evidence type="ECO:0000256" key="3">
    <source>
        <dbReference type="ARBA" id="ARBA00023315"/>
    </source>
</evidence>
<dbReference type="PANTHER" id="PTHR10545">
    <property type="entry name" value="DIAMINE N-ACETYLTRANSFERASE"/>
    <property type="match status" value="1"/>
</dbReference>
<dbReference type="PANTHER" id="PTHR10545:SF29">
    <property type="entry name" value="GH14572P-RELATED"/>
    <property type="match status" value="1"/>
</dbReference>
<comment type="caution">
    <text evidence="5">The sequence shown here is derived from an EMBL/GenBank/DDBJ whole genome shotgun (WGS) entry which is preliminary data.</text>
</comment>
<evidence type="ECO:0000256" key="1">
    <source>
        <dbReference type="ARBA" id="ARBA00008694"/>
    </source>
</evidence>
<keyword evidence="3" id="KW-0012">Acyltransferase</keyword>
<dbReference type="EMBL" id="SDMQ01000011">
    <property type="protein sequence ID" value="TBT83513.1"/>
    <property type="molecule type" value="Genomic_DNA"/>
</dbReference>
<evidence type="ECO:0000256" key="2">
    <source>
        <dbReference type="ARBA" id="ARBA00022679"/>
    </source>
</evidence>